<reference evidence="3" key="1">
    <citation type="journal article" date="2019" name="Int. J. Syst. Evol. Microbiol.">
        <title>The Global Catalogue of Microorganisms (GCM) 10K type strain sequencing project: providing services to taxonomists for standard genome sequencing and annotation.</title>
        <authorList>
            <consortium name="The Broad Institute Genomics Platform"/>
            <consortium name="The Broad Institute Genome Sequencing Center for Infectious Disease"/>
            <person name="Wu L."/>
            <person name="Ma J."/>
        </authorList>
    </citation>
    <scope>NUCLEOTIDE SEQUENCE [LARGE SCALE GENOMIC DNA]</scope>
    <source>
        <strain evidence="3">CCUG 15531</strain>
    </source>
</reference>
<keyword evidence="1" id="KW-0812">Transmembrane</keyword>
<name>A0ABW4MN82_9BACI</name>
<keyword evidence="1" id="KW-1133">Transmembrane helix</keyword>
<feature type="transmembrane region" description="Helical" evidence="1">
    <location>
        <begin position="93"/>
        <end position="115"/>
    </location>
</feature>
<keyword evidence="1" id="KW-0472">Membrane</keyword>
<evidence type="ECO:0000313" key="3">
    <source>
        <dbReference type="Proteomes" id="UP001597227"/>
    </source>
</evidence>
<dbReference type="RefSeq" id="WP_304219586.1">
    <property type="nucleotide sequence ID" value="NZ_JBHUEK010000018.1"/>
</dbReference>
<sequence length="116" mass="13200">MCVSNNFVELQANEFCEKIGEHSLYKFIGVNRSEINYNQKDGNESGFIKSVILQDNDGTVYYVEPNSNGVKFAKQEITYAEYKRLQRKETINAFSGFFLIGGSFSAIMIAFVSYFS</sequence>
<evidence type="ECO:0000256" key="1">
    <source>
        <dbReference type="SAM" id="Phobius"/>
    </source>
</evidence>
<dbReference type="EMBL" id="JBHUEK010000018">
    <property type="protein sequence ID" value="MFD1779340.1"/>
    <property type="molecule type" value="Genomic_DNA"/>
</dbReference>
<evidence type="ECO:0000313" key="2">
    <source>
        <dbReference type="EMBL" id="MFD1779340.1"/>
    </source>
</evidence>
<keyword evidence="3" id="KW-1185">Reference proteome</keyword>
<proteinExistence type="predicted"/>
<protein>
    <recommendedName>
        <fullName evidence="4">RING-type E3 ubiquitin transferase</fullName>
    </recommendedName>
</protein>
<evidence type="ECO:0008006" key="4">
    <source>
        <dbReference type="Google" id="ProtNLM"/>
    </source>
</evidence>
<comment type="caution">
    <text evidence="2">The sequence shown here is derived from an EMBL/GenBank/DDBJ whole genome shotgun (WGS) entry which is preliminary data.</text>
</comment>
<dbReference type="Proteomes" id="UP001597227">
    <property type="component" value="Unassembled WGS sequence"/>
</dbReference>
<organism evidence="2 3">
    <name type="scientific">Fredinandcohnia salidurans</name>
    <dbReference type="NCBI Taxonomy" id="2595041"/>
    <lineage>
        <taxon>Bacteria</taxon>
        <taxon>Bacillati</taxon>
        <taxon>Bacillota</taxon>
        <taxon>Bacilli</taxon>
        <taxon>Bacillales</taxon>
        <taxon>Bacillaceae</taxon>
        <taxon>Fredinandcohnia</taxon>
    </lineage>
</organism>
<gene>
    <name evidence="2" type="ORF">ACFSFW_11730</name>
</gene>
<accession>A0ABW4MN82</accession>